<keyword evidence="1" id="KW-0812">Transmembrane</keyword>
<proteinExistence type="predicted"/>
<keyword evidence="1" id="KW-1133">Transmembrane helix</keyword>
<name>A0A2P1BNE2_KLEPN</name>
<protein>
    <submittedName>
        <fullName evidence="2">Uncharacterized protein</fullName>
    </submittedName>
</protein>
<sequence>MGMNPARHAEIRQSQLNSLWGWALVASVVYAYWIPVVFREYSVCLCRHGPGPAVGQSAVRYYTLPAAGLLVIWIPCRPPATAWPEWACSPPAGCFVAHSMHRNGWCTGCWALMVLLMNMHDVSESVAGLAIALLTLMVCSSSGERETFLAAAFLRNVLCCGGTGYCRLNVNAGAGRVIPFRYSSSY</sequence>
<feature type="transmembrane region" description="Helical" evidence="1">
    <location>
        <begin position="20"/>
        <end position="38"/>
    </location>
</feature>
<evidence type="ECO:0000313" key="2">
    <source>
        <dbReference type="EMBL" id="AVI43198.1"/>
    </source>
</evidence>
<keyword evidence="2" id="KW-0614">Plasmid</keyword>
<reference evidence="2" key="1">
    <citation type="submission" date="2017-12" db="EMBL/GenBank/DDBJ databases">
        <title>Insights into the successfully spreading KPC-encoding IncII plasmids.</title>
        <authorList>
            <person name="Brandt C."/>
            <person name="Pletz M.W."/>
            <person name="Makarewicz O."/>
        </authorList>
    </citation>
    <scope>NUCLEOTIDE SEQUENCE</scope>
    <source>
        <strain evidence="2">UR15381</strain>
        <plasmid evidence="2">pUJ-1KPC</plasmid>
    </source>
</reference>
<keyword evidence="1" id="KW-0472">Membrane</keyword>
<accession>A0A2P1BNE2</accession>
<evidence type="ECO:0000256" key="1">
    <source>
        <dbReference type="SAM" id="Phobius"/>
    </source>
</evidence>
<dbReference type="AlphaFoldDB" id="A0A2P1BNE2"/>
<organism evidence="2">
    <name type="scientific">Klebsiella pneumoniae</name>
    <dbReference type="NCBI Taxonomy" id="573"/>
    <lineage>
        <taxon>Bacteria</taxon>
        <taxon>Pseudomonadati</taxon>
        <taxon>Pseudomonadota</taxon>
        <taxon>Gammaproteobacteria</taxon>
        <taxon>Enterobacterales</taxon>
        <taxon>Enterobacteriaceae</taxon>
        <taxon>Klebsiella/Raoultella group</taxon>
        <taxon>Klebsiella</taxon>
        <taxon>Klebsiella pneumoniae complex</taxon>
    </lineage>
</organism>
<dbReference type="EMBL" id="MG700548">
    <property type="protein sequence ID" value="AVI43198.1"/>
    <property type="molecule type" value="Genomic_DNA"/>
</dbReference>
<geneLocation type="plasmid" evidence="2">
    <name>pUJ-1KPC</name>
</geneLocation>